<dbReference type="KEGG" id="opf:CBP31_14640"/>
<dbReference type="InterPro" id="IPR013078">
    <property type="entry name" value="His_Pase_superF_clade-1"/>
</dbReference>
<dbReference type="GO" id="GO:0101006">
    <property type="term" value="F:protein histidine phosphatase activity"/>
    <property type="evidence" value="ECO:0007669"/>
    <property type="project" value="InterPro"/>
</dbReference>
<reference evidence="1 2" key="1">
    <citation type="journal article" date="2014" name="Int. J. Syst. Evol. Microbiol.">
        <title>Oceanisphaera profunda sp. nov., a marine bacterium isolated from deep-sea sediment, and emended description of the genus Oceanisphaera.</title>
        <authorList>
            <person name="Xu Z."/>
            <person name="Zhang X.Y."/>
            <person name="Su H.N."/>
            <person name="Yu Z.C."/>
            <person name="Liu C."/>
            <person name="Li H."/>
            <person name="Chen X.L."/>
            <person name="Song X.Y."/>
            <person name="Xie B.B."/>
            <person name="Qin Q.L."/>
            <person name="Zhou B.C."/>
            <person name="Shi M."/>
            <person name="Huang Y."/>
            <person name="Zhang Y.Z."/>
        </authorList>
    </citation>
    <scope>NUCLEOTIDE SEQUENCE [LARGE SCALE GENOMIC DNA]</scope>
    <source>
        <strain evidence="1 2">SM1222</strain>
    </source>
</reference>
<dbReference type="SUPFAM" id="SSF53254">
    <property type="entry name" value="Phosphoglycerate mutase-like"/>
    <property type="match status" value="1"/>
</dbReference>
<dbReference type="InterPro" id="IPR004449">
    <property type="entry name" value="SixA"/>
</dbReference>
<evidence type="ECO:0000313" key="2">
    <source>
        <dbReference type="Proteomes" id="UP000243937"/>
    </source>
</evidence>
<dbReference type="Pfam" id="PF00300">
    <property type="entry name" value="His_Phos_1"/>
    <property type="match status" value="1"/>
</dbReference>
<gene>
    <name evidence="1" type="ORF">CBP31_14640</name>
</gene>
<dbReference type="GO" id="GO:0005737">
    <property type="term" value="C:cytoplasm"/>
    <property type="evidence" value="ECO:0007669"/>
    <property type="project" value="InterPro"/>
</dbReference>
<proteinExistence type="predicted"/>
<evidence type="ECO:0000313" key="1">
    <source>
        <dbReference type="EMBL" id="ART83718.1"/>
    </source>
</evidence>
<dbReference type="InterPro" id="IPR029033">
    <property type="entry name" value="His_PPase_superfam"/>
</dbReference>
<dbReference type="NCBIfam" id="TIGR00249">
    <property type="entry name" value="sixA"/>
    <property type="match status" value="1"/>
</dbReference>
<dbReference type="EMBL" id="CP021377">
    <property type="protein sequence ID" value="ART83718.1"/>
    <property type="molecule type" value="Genomic_DNA"/>
</dbReference>
<protein>
    <submittedName>
        <fullName evidence="1">Phosphohistidine phosphatase SixA</fullName>
    </submittedName>
</protein>
<dbReference type="AlphaFoldDB" id="A0A1Y0D846"/>
<keyword evidence="2" id="KW-1185">Reference proteome</keyword>
<dbReference type="SMART" id="SM00855">
    <property type="entry name" value="PGAM"/>
    <property type="match status" value="1"/>
</dbReference>
<name>A0A1Y0D846_9GAMM</name>
<dbReference type="Proteomes" id="UP000243937">
    <property type="component" value="Chromosome"/>
</dbReference>
<dbReference type="Gene3D" id="3.40.50.1240">
    <property type="entry name" value="Phosphoglycerate mutase-like"/>
    <property type="match status" value="1"/>
</dbReference>
<organism evidence="1 2">
    <name type="scientific">Oceanisphaera profunda</name>
    <dbReference type="NCBI Taxonomy" id="1416627"/>
    <lineage>
        <taxon>Bacteria</taxon>
        <taxon>Pseudomonadati</taxon>
        <taxon>Pseudomonadota</taxon>
        <taxon>Gammaproteobacteria</taxon>
        <taxon>Aeromonadales</taxon>
        <taxon>Aeromonadaceae</taxon>
        <taxon>Oceanisphaera</taxon>
    </lineage>
</organism>
<accession>A0A1Y0D846</accession>
<dbReference type="CDD" id="cd07067">
    <property type="entry name" value="HP_PGM_like"/>
    <property type="match status" value="1"/>
</dbReference>
<sequence length="186" mass="20173">MMPAVEKAGSPESEVEMNIFVMRHGQAAPEASTDALRSLTEQGRDEVSLMAHWLAPQVTLFDLVLVSPYVRAQQTWLQLSKDIPSLHVETCEQLTPSCDADLAASLILAYGDRYPNGNILVVSHMPLVGYLVESLCSGIMAPIFVTSGIAKVTVNKGAGGMLAWLEGPHNIQAHYRPTFQALRSLG</sequence>